<dbReference type="AlphaFoldDB" id="A0A401QHE8"/>
<accession>A0A401QHE8</accession>
<organism evidence="4 5">
    <name type="scientific">Scyliorhinus torazame</name>
    <name type="common">Cloudy catshark</name>
    <name type="synonym">Catulus torazame</name>
    <dbReference type="NCBI Taxonomy" id="75743"/>
    <lineage>
        <taxon>Eukaryota</taxon>
        <taxon>Metazoa</taxon>
        <taxon>Chordata</taxon>
        <taxon>Craniata</taxon>
        <taxon>Vertebrata</taxon>
        <taxon>Chondrichthyes</taxon>
        <taxon>Elasmobranchii</taxon>
        <taxon>Galeomorphii</taxon>
        <taxon>Galeoidea</taxon>
        <taxon>Carcharhiniformes</taxon>
        <taxon>Scyliorhinidae</taxon>
        <taxon>Scyliorhinus</taxon>
    </lineage>
</organism>
<dbReference type="OrthoDB" id="8956628at2759"/>
<dbReference type="Proteomes" id="UP000288216">
    <property type="component" value="Unassembled WGS sequence"/>
</dbReference>
<name>A0A401QHE8_SCYTO</name>
<dbReference type="PANTHER" id="PTHR15746">
    <property type="entry name" value="RAB11-RELATED"/>
    <property type="match status" value="1"/>
</dbReference>
<gene>
    <name evidence="4" type="ORF">scyTo_0025551</name>
</gene>
<evidence type="ECO:0000256" key="2">
    <source>
        <dbReference type="ARBA" id="ARBA00022753"/>
    </source>
</evidence>
<keyword evidence="2" id="KW-0967">Endosome</keyword>
<dbReference type="SUPFAM" id="SSF49562">
    <property type="entry name" value="C2 domain (Calcium/lipid-binding domain, CaLB)"/>
    <property type="match status" value="1"/>
</dbReference>
<reference evidence="4 5" key="1">
    <citation type="journal article" date="2018" name="Nat. Ecol. Evol.">
        <title>Shark genomes provide insights into elasmobranch evolution and the origin of vertebrates.</title>
        <authorList>
            <person name="Hara Y"/>
            <person name="Yamaguchi K"/>
            <person name="Onimaru K"/>
            <person name="Kadota M"/>
            <person name="Koyanagi M"/>
            <person name="Keeley SD"/>
            <person name="Tatsumi K"/>
            <person name="Tanaka K"/>
            <person name="Motone F"/>
            <person name="Kageyama Y"/>
            <person name="Nozu R"/>
            <person name="Adachi N"/>
            <person name="Nishimura O"/>
            <person name="Nakagawa R"/>
            <person name="Tanegashima C"/>
            <person name="Kiyatake I"/>
            <person name="Matsumoto R"/>
            <person name="Murakumo K"/>
            <person name="Nishida K"/>
            <person name="Terakita A"/>
            <person name="Kuratani S"/>
            <person name="Sato K"/>
            <person name="Hyodo S Kuraku.S."/>
        </authorList>
    </citation>
    <scope>NUCLEOTIDE SEQUENCE [LARGE SCALE GENOMIC DNA]</scope>
</reference>
<dbReference type="Pfam" id="PF00168">
    <property type="entry name" value="C2"/>
    <property type="match status" value="1"/>
</dbReference>
<proteinExistence type="predicted"/>
<evidence type="ECO:0000313" key="4">
    <source>
        <dbReference type="EMBL" id="GCB84831.1"/>
    </source>
</evidence>
<evidence type="ECO:0000313" key="5">
    <source>
        <dbReference type="Proteomes" id="UP000288216"/>
    </source>
</evidence>
<comment type="subcellular location">
    <subcellularLocation>
        <location evidence="1">Recycling endosome</location>
    </subcellularLocation>
</comment>
<comment type="caution">
    <text evidence="4">The sequence shown here is derived from an EMBL/GenBank/DDBJ whole genome shotgun (WGS) entry which is preliminary data.</text>
</comment>
<dbReference type="GO" id="GO:0031267">
    <property type="term" value="F:small GTPase binding"/>
    <property type="evidence" value="ECO:0007669"/>
    <property type="project" value="InterPro"/>
</dbReference>
<dbReference type="InterPro" id="IPR000008">
    <property type="entry name" value="C2_dom"/>
</dbReference>
<evidence type="ECO:0000259" key="3">
    <source>
        <dbReference type="PROSITE" id="PS50004"/>
    </source>
</evidence>
<feature type="domain" description="C2" evidence="3">
    <location>
        <begin position="1"/>
        <end position="123"/>
    </location>
</feature>
<sequence>SEAAGMSLLAQSQKWYPTHVKVVVIQARGLRNKGRDGTNDAYAIMQLGKEKYSSSVAEKSGVPQWREEAEFELPVLQSGNPREKCTLYLIVMHRALVGLDKFLGQVAIDLTELVESKTRNKVG</sequence>
<dbReference type="STRING" id="75743.A0A401QHE8"/>
<dbReference type="OMA" id="EWREECC"/>
<dbReference type="PANTHER" id="PTHR15746:SF23">
    <property type="entry name" value="RAB11 INTERACTING PROTEIN, ISOFORM A"/>
    <property type="match status" value="1"/>
</dbReference>
<dbReference type="PROSITE" id="PS50004">
    <property type="entry name" value="C2"/>
    <property type="match status" value="1"/>
</dbReference>
<dbReference type="Gene3D" id="2.60.40.150">
    <property type="entry name" value="C2 domain"/>
    <property type="match status" value="1"/>
</dbReference>
<dbReference type="SMART" id="SM00239">
    <property type="entry name" value="C2"/>
    <property type="match status" value="1"/>
</dbReference>
<dbReference type="InterPro" id="IPR035892">
    <property type="entry name" value="C2_domain_sf"/>
</dbReference>
<dbReference type="GO" id="GO:0045055">
    <property type="term" value="P:regulated exocytosis"/>
    <property type="evidence" value="ECO:0007669"/>
    <property type="project" value="TreeGrafter"/>
</dbReference>
<keyword evidence="5" id="KW-1185">Reference proteome</keyword>
<feature type="non-terminal residue" evidence="4">
    <location>
        <position position="1"/>
    </location>
</feature>
<dbReference type="GO" id="GO:0055037">
    <property type="term" value="C:recycling endosome"/>
    <property type="evidence" value="ECO:0007669"/>
    <property type="project" value="UniProtKB-SubCell"/>
</dbReference>
<dbReference type="EMBL" id="BFAA01104979">
    <property type="protein sequence ID" value="GCB84831.1"/>
    <property type="molecule type" value="Genomic_DNA"/>
</dbReference>
<protein>
    <recommendedName>
        <fullName evidence="3">C2 domain-containing protein</fullName>
    </recommendedName>
</protein>
<evidence type="ECO:0000256" key="1">
    <source>
        <dbReference type="ARBA" id="ARBA00004172"/>
    </source>
</evidence>
<dbReference type="InterPro" id="IPR037789">
    <property type="entry name" value="FIP_classI"/>
</dbReference>